<accession>A0A0F9EPF9</accession>
<dbReference type="GO" id="GO:0006355">
    <property type="term" value="P:regulation of DNA-templated transcription"/>
    <property type="evidence" value="ECO:0007669"/>
    <property type="project" value="InterPro"/>
</dbReference>
<dbReference type="InterPro" id="IPR013321">
    <property type="entry name" value="Arc_rbn_hlx_hlx"/>
</dbReference>
<dbReference type="Gene3D" id="1.10.1220.10">
    <property type="entry name" value="Met repressor-like"/>
    <property type="match status" value="1"/>
</dbReference>
<dbReference type="AlphaFoldDB" id="A0A0F9EPF9"/>
<name>A0A0F9EPF9_9ZZZZ</name>
<evidence type="ECO:0000313" key="1">
    <source>
        <dbReference type="EMBL" id="KKL68156.1"/>
    </source>
</evidence>
<comment type="caution">
    <text evidence="1">The sequence shown here is derived from an EMBL/GenBank/DDBJ whole genome shotgun (WGS) entry which is preliminary data.</text>
</comment>
<proteinExistence type="predicted"/>
<gene>
    <name evidence="1" type="ORF">LCGC14_2127790</name>
</gene>
<sequence length="86" mass="10109">MATQKVAITVPPHFLNRVDKWARKKGKSRSRFIVEELNTRLHILEDEEITKMYNEVCTDPESLAFDYDLAEDMLSIGSVHEEKEKW</sequence>
<dbReference type="EMBL" id="LAZR01026620">
    <property type="protein sequence ID" value="KKL68156.1"/>
    <property type="molecule type" value="Genomic_DNA"/>
</dbReference>
<organism evidence="1">
    <name type="scientific">marine sediment metagenome</name>
    <dbReference type="NCBI Taxonomy" id="412755"/>
    <lineage>
        <taxon>unclassified sequences</taxon>
        <taxon>metagenomes</taxon>
        <taxon>ecological metagenomes</taxon>
    </lineage>
</organism>
<reference evidence="1" key="1">
    <citation type="journal article" date="2015" name="Nature">
        <title>Complex archaea that bridge the gap between prokaryotes and eukaryotes.</title>
        <authorList>
            <person name="Spang A."/>
            <person name="Saw J.H."/>
            <person name="Jorgensen S.L."/>
            <person name="Zaremba-Niedzwiedzka K."/>
            <person name="Martijn J."/>
            <person name="Lind A.E."/>
            <person name="van Eijk R."/>
            <person name="Schleper C."/>
            <person name="Guy L."/>
            <person name="Ettema T.J."/>
        </authorList>
    </citation>
    <scope>NUCLEOTIDE SEQUENCE</scope>
</reference>
<evidence type="ECO:0008006" key="2">
    <source>
        <dbReference type="Google" id="ProtNLM"/>
    </source>
</evidence>
<protein>
    <recommendedName>
        <fullName evidence="2">Ribbon-helix-helix protein CopG domain-containing protein</fullName>
    </recommendedName>
</protein>